<dbReference type="InterPro" id="IPR006218">
    <property type="entry name" value="DAHP1/KDSA"/>
</dbReference>
<dbReference type="InterPro" id="IPR013785">
    <property type="entry name" value="Aldolase_TIM"/>
</dbReference>
<feature type="domain" description="DAHP synthetase I/KDSA" evidence="9">
    <location>
        <begin position="45"/>
        <end position="337"/>
    </location>
</feature>
<dbReference type="OrthoDB" id="9807331at2"/>
<keyword evidence="11" id="KW-1185">Reference proteome</keyword>
<keyword evidence="4 8" id="KW-0028">Amino-acid biosynthesis</keyword>
<evidence type="ECO:0000256" key="5">
    <source>
        <dbReference type="ARBA" id="ARBA00022679"/>
    </source>
</evidence>
<dbReference type="GO" id="GO:0008652">
    <property type="term" value="P:amino acid biosynthetic process"/>
    <property type="evidence" value="ECO:0007669"/>
    <property type="project" value="UniProtKB-KW"/>
</dbReference>
<dbReference type="InterPro" id="IPR006219">
    <property type="entry name" value="DAHP_synth_1"/>
</dbReference>
<comment type="similarity">
    <text evidence="3 8">Belongs to the class-I DAHP synthase family.</text>
</comment>
<dbReference type="RefSeq" id="WP_106514923.1">
    <property type="nucleotide sequence ID" value="NZ_PXYI01000007.1"/>
</dbReference>
<evidence type="ECO:0000256" key="1">
    <source>
        <dbReference type="ARBA" id="ARBA00003726"/>
    </source>
</evidence>
<evidence type="ECO:0000256" key="8">
    <source>
        <dbReference type="PIRNR" id="PIRNR001361"/>
    </source>
</evidence>
<dbReference type="PIRSF" id="PIRSF001361">
    <property type="entry name" value="DAHP_synthase"/>
    <property type="match status" value="1"/>
</dbReference>
<dbReference type="GO" id="GO:0009073">
    <property type="term" value="P:aromatic amino acid family biosynthetic process"/>
    <property type="evidence" value="ECO:0007669"/>
    <property type="project" value="UniProtKB-KW"/>
</dbReference>
<comment type="function">
    <text evidence="1 8">Stereospecific condensation of phosphoenolpyruvate (PEP) and D-erythrose-4-phosphate (E4P) giving rise to 3-deoxy-D-arabino-heptulosonate-7-phosphate (DAHP).</text>
</comment>
<dbReference type="UniPathway" id="UPA00053">
    <property type="reaction ID" value="UER00084"/>
</dbReference>
<reference evidence="10 11" key="1">
    <citation type="submission" date="2018-03" db="EMBL/GenBank/DDBJ databases">
        <title>The draft genome of Sphingosinicella sp. GL-C-18.</title>
        <authorList>
            <person name="Liu L."/>
            <person name="Li L."/>
            <person name="Liang L."/>
            <person name="Zhang X."/>
            <person name="Wang T."/>
        </authorList>
    </citation>
    <scope>NUCLEOTIDE SEQUENCE [LARGE SCALE GENOMIC DNA]</scope>
    <source>
        <strain evidence="10 11">GL-C-18</strain>
    </source>
</reference>
<evidence type="ECO:0000256" key="4">
    <source>
        <dbReference type="ARBA" id="ARBA00022605"/>
    </source>
</evidence>
<dbReference type="NCBIfam" id="TIGR00034">
    <property type="entry name" value="aroFGH"/>
    <property type="match status" value="1"/>
</dbReference>
<dbReference type="GO" id="GO:0003849">
    <property type="term" value="F:3-deoxy-7-phosphoheptulonate synthase activity"/>
    <property type="evidence" value="ECO:0007669"/>
    <property type="project" value="UniProtKB-EC"/>
</dbReference>
<dbReference type="Pfam" id="PF00793">
    <property type="entry name" value="DAHP_synth_1"/>
    <property type="match status" value="1"/>
</dbReference>
<proteinExistence type="inferred from homology"/>
<dbReference type="GO" id="GO:0009423">
    <property type="term" value="P:chorismate biosynthetic process"/>
    <property type="evidence" value="ECO:0007669"/>
    <property type="project" value="UniProtKB-UniPathway"/>
</dbReference>
<keyword evidence="5 8" id="KW-0808">Transferase</keyword>
<evidence type="ECO:0000256" key="2">
    <source>
        <dbReference type="ARBA" id="ARBA00004688"/>
    </source>
</evidence>
<gene>
    <name evidence="10" type="ORF">C7I55_20760</name>
</gene>
<comment type="pathway">
    <text evidence="2 8">Metabolic intermediate biosynthesis; chorismate biosynthesis; chorismate from D-erythrose 4-phosphate and phosphoenolpyruvate: step 1/7.</text>
</comment>
<dbReference type="PANTHER" id="PTHR21225">
    <property type="entry name" value="PHOSPHO-2-DEHYDRO-3-DEOXYHEPTONATE ALDOLASE DAHP SYNTHETASE"/>
    <property type="match status" value="1"/>
</dbReference>
<protein>
    <recommendedName>
        <fullName evidence="8">Phospho-2-dehydro-3-deoxyheptonate aldolase</fullName>
        <ecNumber evidence="8">2.5.1.54</ecNumber>
    </recommendedName>
</protein>
<dbReference type="EC" id="2.5.1.54" evidence="8"/>
<organism evidence="10 11">
    <name type="scientific">Allosphingosinicella deserti</name>
    <dbReference type="NCBI Taxonomy" id="2116704"/>
    <lineage>
        <taxon>Bacteria</taxon>
        <taxon>Pseudomonadati</taxon>
        <taxon>Pseudomonadota</taxon>
        <taxon>Alphaproteobacteria</taxon>
        <taxon>Sphingomonadales</taxon>
        <taxon>Sphingomonadaceae</taxon>
        <taxon>Allosphingosinicella</taxon>
    </lineage>
</organism>
<comment type="catalytic activity">
    <reaction evidence="7 8">
        <text>D-erythrose 4-phosphate + phosphoenolpyruvate + H2O = 7-phospho-2-dehydro-3-deoxy-D-arabino-heptonate + phosphate</text>
        <dbReference type="Rhea" id="RHEA:14717"/>
        <dbReference type="ChEBI" id="CHEBI:15377"/>
        <dbReference type="ChEBI" id="CHEBI:16897"/>
        <dbReference type="ChEBI" id="CHEBI:43474"/>
        <dbReference type="ChEBI" id="CHEBI:58394"/>
        <dbReference type="ChEBI" id="CHEBI:58702"/>
        <dbReference type="EC" id="2.5.1.54"/>
    </reaction>
</comment>
<dbReference type="Gene3D" id="3.20.20.70">
    <property type="entry name" value="Aldolase class I"/>
    <property type="match status" value="1"/>
</dbReference>
<sequence length="357" mass="39015">MLHQVDDTRIREIKELAPPAHLLRELFLDDRVRDIVWEARSGIHAILHGASDRLLVVVGPCSIHDTDAALDYAARLRAERERLGDRLEIVMRVYFEKPRTTVGWKGLINDPDLDGSFQINKGLRTARELLLRINALGLPAGTEFLDMITPQYIADLVSWGAIGARTTESQVHRELASGLSCPVGFKNGTDGNLRIAFDAIKAASQPHHFLSVTKGGHSAIVSTAGNEDCHIILRGGVKPNYDAESVSAACAQSEAAGLPCRIMIDASHGNSLKDPQRQHLVVQDVAAQIVAGDRRVFGMMIESHIVGGRQDLVARESLTYGQSITDACVGWDDTVEMLDRLAQAVDARRNRVADEAA</sequence>
<dbReference type="PANTHER" id="PTHR21225:SF12">
    <property type="entry name" value="PHOSPHO-2-DEHYDRO-3-DEOXYHEPTONATE ALDOLASE, TYROSINE-INHIBITED"/>
    <property type="match status" value="1"/>
</dbReference>
<dbReference type="GO" id="GO:0005737">
    <property type="term" value="C:cytoplasm"/>
    <property type="evidence" value="ECO:0007669"/>
    <property type="project" value="TreeGrafter"/>
</dbReference>
<name>A0A2P7QJH4_9SPHN</name>
<dbReference type="SUPFAM" id="SSF51569">
    <property type="entry name" value="Aldolase"/>
    <property type="match status" value="1"/>
</dbReference>
<keyword evidence="6 8" id="KW-0057">Aromatic amino acid biosynthesis</keyword>
<dbReference type="GO" id="GO:0042802">
    <property type="term" value="F:identical protein binding"/>
    <property type="evidence" value="ECO:0007669"/>
    <property type="project" value="UniProtKB-ARBA"/>
</dbReference>
<dbReference type="AlphaFoldDB" id="A0A2P7QJH4"/>
<dbReference type="EMBL" id="PXYI01000007">
    <property type="protein sequence ID" value="PSJ38109.1"/>
    <property type="molecule type" value="Genomic_DNA"/>
</dbReference>
<dbReference type="NCBIfam" id="NF009396">
    <property type="entry name" value="PRK12756.1"/>
    <property type="match status" value="1"/>
</dbReference>
<comment type="caution">
    <text evidence="10">The sequence shown here is derived from an EMBL/GenBank/DDBJ whole genome shotgun (WGS) entry which is preliminary data.</text>
</comment>
<evidence type="ECO:0000256" key="6">
    <source>
        <dbReference type="ARBA" id="ARBA00023141"/>
    </source>
</evidence>
<dbReference type="Proteomes" id="UP000241167">
    <property type="component" value="Unassembled WGS sequence"/>
</dbReference>
<dbReference type="FunFam" id="3.20.20.70:FF:000005">
    <property type="entry name" value="Phospho-2-dehydro-3-deoxyheptonate aldolase"/>
    <property type="match status" value="1"/>
</dbReference>
<evidence type="ECO:0000256" key="7">
    <source>
        <dbReference type="ARBA" id="ARBA00047508"/>
    </source>
</evidence>
<evidence type="ECO:0000256" key="3">
    <source>
        <dbReference type="ARBA" id="ARBA00007985"/>
    </source>
</evidence>
<evidence type="ECO:0000313" key="10">
    <source>
        <dbReference type="EMBL" id="PSJ38109.1"/>
    </source>
</evidence>
<accession>A0A2P7QJH4</accession>
<evidence type="ECO:0000313" key="11">
    <source>
        <dbReference type="Proteomes" id="UP000241167"/>
    </source>
</evidence>
<evidence type="ECO:0000259" key="9">
    <source>
        <dbReference type="Pfam" id="PF00793"/>
    </source>
</evidence>
<dbReference type="NCBIfam" id="NF009395">
    <property type="entry name" value="PRK12755.1"/>
    <property type="match status" value="1"/>
</dbReference>